<reference evidence="2 3" key="2">
    <citation type="submission" date="2021-08" db="EMBL/GenBank/DDBJ databases">
        <title>Rheinheimera aquimaris sp. nov., isolated from seawater of the East Sea in Korea.</title>
        <authorList>
            <person name="Kim K.H."/>
            <person name="Wenting R."/>
            <person name="Kim K.R."/>
            <person name="Jeon C.O."/>
        </authorList>
    </citation>
    <scope>NUCLEOTIDE SEQUENCE [LARGE SCALE GENOMIC DNA]</scope>
    <source>
        <strain evidence="2 3">MA-13</strain>
    </source>
</reference>
<dbReference type="Gene3D" id="3.60.40.10">
    <property type="entry name" value="PPM-type phosphatase domain"/>
    <property type="match status" value="1"/>
</dbReference>
<gene>
    <name evidence="2" type="ORF">I4W93_017735</name>
</gene>
<keyword evidence="3" id="KW-1185">Reference proteome</keyword>
<dbReference type="SMART" id="SM00331">
    <property type="entry name" value="PP2C_SIG"/>
    <property type="match status" value="1"/>
</dbReference>
<evidence type="ECO:0000313" key="2">
    <source>
        <dbReference type="EMBL" id="MBZ9613439.1"/>
    </source>
</evidence>
<dbReference type="InterPro" id="IPR036457">
    <property type="entry name" value="PPM-type-like_dom_sf"/>
</dbReference>
<dbReference type="InterPro" id="IPR001932">
    <property type="entry name" value="PPM-type_phosphatase-like_dom"/>
</dbReference>
<name>A0ABS7XE82_9GAMM</name>
<dbReference type="CDD" id="cd00143">
    <property type="entry name" value="PP2Cc"/>
    <property type="match status" value="1"/>
</dbReference>
<dbReference type="Proteomes" id="UP000663814">
    <property type="component" value="Unassembled WGS sequence"/>
</dbReference>
<dbReference type="PROSITE" id="PS51746">
    <property type="entry name" value="PPM_2"/>
    <property type="match status" value="1"/>
</dbReference>
<comment type="caution">
    <text evidence="2">The sequence shown here is derived from an EMBL/GenBank/DDBJ whole genome shotgun (WGS) entry which is preliminary data.</text>
</comment>
<dbReference type="PANTHER" id="PTHR47992">
    <property type="entry name" value="PROTEIN PHOSPHATASE"/>
    <property type="match status" value="1"/>
</dbReference>
<organism evidence="2 3">
    <name type="scientific">Rheinheimera maricola</name>
    <dbReference type="NCBI Taxonomy" id="2793282"/>
    <lineage>
        <taxon>Bacteria</taxon>
        <taxon>Pseudomonadati</taxon>
        <taxon>Pseudomonadota</taxon>
        <taxon>Gammaproteobacteria</taxon>
        <taxon>Chromatiales</taxon>
        <taxon>Chromatiaceae</taxon>
        <taxon>Rheinheimera</taxon>
    </lineage>
</organism>
<dbReference type="SMART" id="SM00332">
    <property type="entry name" value="PP2Cc"/>
    <property type="match status" value="1"/>
</dbReference>
<dbReference type="InterPro" id="IPR015655">
    <property type="entry name" value="PP2C"/>
</dbReference>
<reference evidence="2 3" key="1">
    <citation type="submission" date="2020-12" db="EMBL/GenBank/DDBJ databases">
        <authorList>
            <person name="Ruan W."/>
            <person name="Khan S.A."/>
            <person name="Jeon C.O."/>
        </authorList>
    </citation>
    <scope>NUCLEOTIDE SEQUENCE [LARGE SCALE GENOMIC DNA]</scope>
    <source>
        <strain evidence="2 3">MA-13</strain>
    </source>
</reference>
<dbReference type="Pfam" id="PF00481">
    <property type="entry name" value="PP2C"/>
    <property type="match status" value="1"/>
</dbReference>
<dbReference type="RefSeq" id="WP_205312126.1">
    <property type="nucleotide sequence ID" value="NZ_JAERPS020000007.1"/>
</dbReference>
<evidence type="ECO:0000259" key="1">
    <source>
        <dbReference type="PROSITE" id="PS51746"/>
    </source>
</evidence>
<protein>
    <submittedName>
        <fullName evidence="2">Protein phosphatase 2C domain-containing protein</fullName>
    </submittedName>
</protein>
<evidence type="ECO:0000313" key="3">
    <source>
        <dbReference type="Proteomes" id="UP000663814"/>
    </source>
</evidence>
<dbReference type="EMBL" id="JAERPS020000007">
    <property type="protein sequence ID" value="MBZ9613439.1"/>
    <property type="molecule type" value="Genomic_DNA"/>
</dbReference>
<proteinExistence type="predicted"/>
<feature type="domain" description="PPM-type phosphatase" evidence="1">
    <location>
        <begin position="17"/>
        <end position="248"/>
    </location>
</feature>
<sequence>MKGFNSNALIDSAFGWRSISVSNTGKVRKINEDSCMENKEQAHWAVADGMGGHHAGDLASQMIINNLSSLRQSADLASFIDQIEDTLLGVNENLYQLAKSRNTVIGSTIVGAVLNKAHILLYWAGDSRGYVFRNMHLSQLTRDHTLVQDLLDENKISLEQARNHPEKNVITRAVGSHQNLFVDCYMMPIKEGDIFIICSDGIEKEIDDMKLESILKNSRSLKQSAEDILDNVLNAGARDNVSFVLIEPVSLNEITRQ</sequence>
<accession>A0ABS7XE82</accession>
<dbReference type="SUPFAM" id="SSF81606">
    <property type="entry name" value="PP2C-like"/>
    <property type="match status" value="1"/>
</dbReference>